<organism evidence="2 3">
    <name type="scientific">Haloplanus aerogenes</name>
    <dbReference type="NCBI Taxonomy" id="660522"/>
    <lineage>
        <taxon>Archaea</taxon>
        <taxon>Methanobacteriati</taxon>
        <taxon>Methanobacteriota</taxon>
        <taxon>Stenosarchaea group</taxon>
        <taxon>Halobacteria</taxon>
        <taxon>Halobacteriales</taxon>
        <taxon>Haloferacaceae</taxon>
        <taxon>Haloplanus</taxon>
    </lineage>
</organism>
<feature type="compositionally biased region" description="Acidic residues" evidence="1">
    <location>
        <begin position="480"/>
        <end position="495"/>
    </location>
</feature>
<feature type="compositionally biased region" description="Polar residues" evidence="1">
    <location>
        <begin position="317"/>
        <end position="330"/>
    </location>
</feature>
<keyword evidence="3" id="KW-1185">Reference proteome</keyword>
<dbReference type="OrthoDB" id="271937at2157"/>
<dbReference type="GeneID" id="38472795"/>
<feature type="compositionally biased region" description="Acidic residues" evidence="1">
    <location>
        <begin position="429"/>
        <end position="442"/>
    </location>
</feature>
<proteinExistence type="predicted"/>
<evidence type="ECO:0000313" key="3">
    <source>
        <dbReference type="Proteomes" id="UP000282007"/>
    </source>
</evidence>
<dbReference type="KEGG" id="haer:DU502_15875"/>
<feature type="compositionally biased region" description="Polar residues" evidence="1">
    <location>
        <begin position="377"/>
        <end position="386"/>
    </location>
</feature>
<evidence type="ECO:0000313" key="2">
    <source>
        <dbReference type="EMBL" id="AZH26764.1"/>
    </source>
</evidence>
<feature type="region of interest" description="Disordered" evidence="1">
    <location>
        <begin position="317"/>
        <end position="551"/>
    </location>
</feature>
<protein>
    <submittedName>
        <fullName evidence="2">DNA primase</fullName>
    </submittedName>
</protein>
<gene>
    <name evidence="2" type="ORF">DU502_15875</name>
</gene>
<accession>A0A3G8R182</accession>
<dbReference type="AlphaFoldDB" id="A0A3G8R182"/>
<dbReference type="Proteomes" id="UP000282007">
    <property type="component" value="Chromosome"/>
</dbReference>
<feature type="compositionally biased region" description="Acidic residues" evidence="1">
    <location>
        <begin position="455"/>
        <end position="468"/>
    </location>
</feature>
<dbReference type="EMBL" id="CP034145">
    <property type="protein sequence ID" value="AZH26764.1"/>
    <property type="molecule type" value="Genomic_DNA"/>
</dbReference>
<reference evidence="2 3" key="1">
    <citation type="submission" date="2018-07" db="EMBL/GenBank/DDBJ databases">
        <title>Genome sequences of Haloplanus aerogenes JCM 16430T.</title>
        <authorList>
            <person name="Kim Y.B."/>
            <person name="Roh S.W."/>
        </authorList>
    </citation>
    <scope>NUCLEOTIDE SEQUENCE [LARGE SCALE GENOMIC DNA]</scope>
    <source>
        <strain evidence="2 3">JCM 16430</strain>
    </source>
</reference>
<dbReference type="RefSeq" id="WP_121921722.1">
    <property type="nucleotide sequence ID" value="NZ_CP034145.1"/>
</dbReference>
<evidence type="ECO:0000256" key="1">
    <source>
        <dbReference type="SAM" id="MobiDB-lite"/>
    </source>
</evidence>
<sequence>MNAKRTGAILMAALLLVSAVAPAAVTAQTTDESLSLDVTQDETGAVTVTLTDNGTAVENATVNVTADGNDTYAGAGEYETDTNGTVSLEAPDEPVTVTVEASYNGTTTTQTVDLEPALGIEVDGAADGSVVVTVTRGNATVEDATVNVTANTTYADTGEFETDENGTVTLANPDETVELTITAMDGNDTASTSVVVKPVQTLAVGVEQADDGTVTVSVGRLGEPVTNATVTVTTDGTYAATGEYETDDTGTVVLPAPAENVTVTVTATKEGDTATTTADLEPPEPVGPFGQIVSAFVDALKGAGFTGIGQQVSDFVTGNNPSNAGNSEAVGNNAPVTPPAAGNNAPVTPPGQEKKDGNQSRIVPANPPVENKGNESAPGNSGSAPGQSDDDEDESPGNSGSAPGQSGDDAEDESDESPGNSGSAPGQSEDSDDDQSEDESDESPGNSDSAPGQSEDSDDDQSEDESDESPGNSDSAPGQSDEEDEQDGGNDDAGDNDAGSSGNDDAGGGSDNAGGNSGGGNAGGNSGGGNAGGNSGGGNAGGNGGGNGNGR</sequence>
<feature type="compositionally biased region" description="Gly residues" evidence="1">
    <location>
        <begin position="505"/>
        <end position="551"/>
    </location>
</feature>
<name>A0A3G8R182_9EURY</name>